<keyword evidence="3" id="KW-1185">Reference proteome</keyword>
<dbReference type="RefSeq" id="WP_153510566.1">
    <property type="nucleotide sequence ID" value="NZ_CP045652.1"/>
</dbReference>
<dbReference type="AlphaFoldDB" id="A0A5Q0QAX8"/>
<dbReference type="PANTHER" id="PTHR43355">
    <property type="entry name" value="FLAVIN REDUCTASE (NADPH)"/>
    <property type="match status" value="1"/>
</dbReference>
<dbReference type="PANTHER" id="PTHR43355:SF2">
    <property type="entry name" value="FLAVIN REDUCTASE (NADPH)"/>
    <property type="match status" value="1"/>
</dbReference>
<dbReference type="InterPro" id="IPR036291">
    <property type="entry name" value="NAD(P)-bd_dom_sf"/>
</dbReference>
<dbReference type="CDD" id="cd05244">
    <property type="entry name" value="BVR-B_like_SDR_a"/>
    <property type="match status" value="1"/>
</dbReference>
<evidence type="ECO:0000259" key="1">
    <source>
        <dbReference type="Pfam" id="PF13460"/>
    </source>
</evidence>
<accession>A0A5Q0QAX8</accession>
<name>A0A5Q0QAX8_9SPHI</name>
<sequence>MKVALIGATGFVGSHILQELINRNYEVTAIARNVDKIKDKPHVLAVQTDVNDEGRLASALKGNDVVISAYNAGWENPEIYDDFLAGGRHILQAVKDAGIKRLIIVGGAGSLKINDESRIVDSPDFPAAIKPGALAAADYLEVVKREDELDWTFFSPAIEMNPSNSGTRKGEYRTAIGHPVFDHDGKSILSVEDVAVAIADELENNKFIKQHFTAAY</sequence>
<evidence type="ECO:0000313" key="2">
    <source>
        <dbReference type="EMBL" id="QGA26071.1"/>
    </source>
</evidence>
<dbReference type="Pfam" id="PF13460">
    <property type="entry name" value="NAD_binding_10"/>
    <property type="match status" value="1"/>
</dbReference>
<evidence type="ECO:0000313" key="3">
    <source>
        <dbReference type="Proteomes" id="UP000326921"/>
    </source>
</evidence>
<protein>
    <submittedName>
        <fullName evidence="2">NAD(P)H-binding protein</fullName>
    </submittedName>
</protein>
<dbReference type="Proteomes" id="UP000326921">
    <property type="component" value="Chromosome"/>
</dbReference>
<dbReference type="SUPFAM" id="SSF51735">
    <property type="entry name" value="NAD(P)-binding Rossmann-fold domains"/>
    <property type="match status" value="1"/>
</dbReference>
<dbReference type="KEGG" id="sphe:GFH32_06940"/>
<dbReference type="InterPro" id="IPR051606">
    <property type="entry name" value="Polyketide_Oxido-like"/>
</dbReference>
<gene>
    <name evidence="2" type="ORF">GFH32_06940</name>
</gene>
<dbReference type="GO" id="GO:0016646">
    <property type="term" value="F:oxidoreductase activity, acting on the CH-NH group of donors, NAD or NADP as acceptor"/>
    <property type="evidence" value="ECO:0007669"/>
    <property type="project" value="TreeGrafter"/>
</dbReference>
<feature type="domain" description="NAD(P)-binding" evidence="1">
    <location>
        <begin position="7"/>
        <end position="204"/>
    </location>
</feature>
<dbReference type="EMBL" id="CP045652">
    <property type="protein sequence ID" value="QGA26071.1"/>
    <property type="molecule type" value="Genomic_DNA"/>
</dbReference>
<organism evidence="2 3">
    <name type="scientific">Sphingobacterium zhuxiongii</name>
    <dbReference type="NCBI Taxonomy" id="2662364"/>
    <lineage>
        <taxon>Bacteria</taxon>
        <taxon>Pseudomonadati</taxon>
        <taxon>Bacteroidota</taxon>
        <taxon>Sphingobacteriia</taxon>
        <taxon>Sphingobacteriales</taxon>
        <taxon>Sphingobacteriaceae</taxon>
        <taxon>Sphingobacterium</taxon>
    </lineage>
</organism>
<dbReference type="InterPro" id="IPR016040">
    <property type="entry name" value="NAD(P)-bd_dom"/>
</dbReference>
<proteinExistence type="predicted"/>
<reference evidence="2 3" key="1">
    <citation type="submission" date="2019-10" db="EMBL/GenBank/DDBJ databases">
        <authorList>
            <person name="Dong K."/>
        </authorList>
    </citation>
    <scope>NUCLEOTIDE SEQUENCE [LARGE SCALE GENOMIC DNA]</scope>
    <source>
        <strain evidence="3">dk4302</strain>
    </source>
</reference>
<dbReference type="Gene3D" id="3.40.50.720">
    <property type="entry name" value="NAD(P)-binding Rossmann-like Domain"/>
    <property type="match status" value="1"/>
</dbReference>